<comment type="caution">
    <text evidence="1">The sequence shown here is derived from an EMBL/GenBank/DDBJ whole genome shotgun (WGS) entry which is preliminary data.</text>
</comment>
<proteinExistence type="predicted"/>
<dbReference type="AlphaFoldDB" id="A0AAE1TK65"/>
<reference evidence="1" key="1">
    <citation type="submission" date="2023-11" db="EMBL/GenBank/DDBJ databases">
        <title>Genome assemblies of two species of porcelain crab, Petrolisthes cinctipes and Petrolisthes manimaculis (Anomura: Porcellanidae).</title>
        <authorList>
            <person name="Angst P."/>
        </authorList>
    </citation>
    <scope>NUCLEOTIDE SEQUENCE</scope>
    <source>
        <strain evidence="1">PB745_02</strain>
        <tissue evidence="1">Gill</tissue>
    </source>
</reference>
<evidence type="ECO:0000313" key="1">
    <source>
        <dbReference type="EMBL" id="KAK4288287.1"/>
    </source>
</evidence>
<evidence type="ECO:0000313" key="2">
    <source>
        <dbReference type="Proteomes" id="UP001292094"/>
    </source>
</evidence>
<keyword evidence="2" id="KW-1185">Reference proteome</keyword>
<dbReference type="Proteomes" id="UP001292094">
    <property type="component" value="Unassembled WGS sequence"/>
</dbReference>
<dbReference type="EMBL" id="JAWZYT010006373">
    <property type="protein sequence ID" value="KAK4288287.1"/>
    <property type="molecule type" value="Genomic_DNA"/>
</dbReference>
<name>A0AAE1TK65_9EUCA</name>
<accession>A0AAE1TK65</accession>
<sequence>MEVFLGLSSGGGGKQRTFASFQPDEGGLTDWLVVPRSASPPSTLSTFLHLLSHHLDRLFTFIYPLHFPLLAFSPSRPPLHLHLPSPPSSTWFFINITLSLPILNLKRHLHTFDYLPPPPLSSPSFHPILSLHHQLPPTLPQSCTSYTLLSLHLQSPCKSFRLPPAVSPTNPPTFACDPCTPSAGHQQGHYHVSLH</sequence>
<organism evidence="1 2">
    <name type="scientific">Petrolisthes manimaculis</name>
    <dbReference type="NCBI Taxonomy" id="1843537"/>
    <lineage>
        <taxon>Eukaryota</taxon>
        <taxon>Metazoa</taxon>
        <taxon>Ecdysozoa</taxon>
        <taxon>Arthropoda</taxon>
        <taxon>Crustacea</taxon>
        <taxon>Multicrustacea</taxon>
        <taxon>Malacostraca</taxon>
        <taxon>Eumalacostraca</taxon>
        <taxon>Eucarida</taxon>
        <taxon>Decapoda</taxon>
        <taxon>Pleocyemata</taxon>
        <taxon>Anomura</taxon>
        <taxon>Galatheoidea</taxon>
        <taxon>Porcellanidae</taxon>
        <taxon>Petrolisthes</taxon>
    </lineage>
</organism>
<gene>
    <name evidence="1" type="ORF">Pmani_038672</name>
</gene>
<protein>
    <submittedName>
        <fullName evidence="1">Uncharacterized protein</fullName>
    </submittedName>
</protein>